<dbReference type="Proteomes" id="UP000887579">
    <property type="component" value="Unplaced"/>
</dbReference>
<name>A0AC34GTS0_9BILA</name>
<sequence>MATTKDVFSTNNKQQSFVNVYGDKSCKKITNFNLNQSYNPCGVISSVQSKSKTKTFGKKFESSDIENNEGHGISKTWKKSSSNSMLHEAQVQEMFERQKINRQKRFAQENSSSNLNSSTLSLHIAAYENLIEAASDEFNEKEDLKNKSEKLNLIKKWKNGKYVFGDSETVIQSPFEFLRQHKNNNNKPAVMQFKASQRLLNPNSSENLPSSSSSMASSSPAYMENIDYWIMIDVEKMISKNLRPEIDPEWLKNLTKDDRIFCKCLNDKYYYDASMKKIHGVGENRKFLVTFAGLAARHDQTFNFGQAFDSFLNFNLNTAKFVKAFNAHRLEAVRNASAEGGAHFDEIYDPAGRAFLQKFDKDDRLMIAHGYRIRYPPRSSIAELLGAFTKQRTTFLKIFPYTSDNFCAAFQEKISEKNFTNELFYDEAETHDAREYCSRIMNDRSVQNIKLSYSFGAVHLLRYLCHLYRILERSDKSEEENKRMFYLVHELGQFIDASKNIYYSFKDDYIRD</sequence>
<organism evidence="1 2">
    <name type="scientific">Panagrolaimus sp. ES5</name>
    <dbReference type="NCBI Taxonomy" id="591445"/>
    <lineage>
        <taxon>Eukaryota</taxon>
        <taxon>Metazoa</taxon>
        <taxon>Ecdysozoa</taxon>
        <taxon>Nematoda</taxon>
        <taxon>Chromadorea</taxon>
        <taxon>Rhabditida</taxon>
        <taxon>Tylenchina</taxon>
        <taxon>Panagrolaimomorpha</taxon>
        <taxon>Panagrolaimoidea</taxon>
        <taxon>Panagrolaimidae</taxon>
        <taxon>Panagrolaimus</taxon>
    </lineage>
</organism>
<proteinExistence type="predicted"/>
<reference evidence="2" key="1">
    <citation type="submission" date="2022-11" db="UniProtKB">
        <authorList>
            <consortium name="WormBaseParasite"/>
        </authorList>
    </citation>
    <scope>IDENTIFICATION</scope>
</reference>
<evidence type="ECO:0000313" key="2">
    <source>
        <dbReference type="WBParaSite" id="ES5_v2.g8197.t1"/>
    </source>
</evidence>
<dbReference type="WBParaSite" id="ES5_v2.g8197.t1">
    <property type="protein sequence ID" value="ES5_v2.g8197.t1"/>
    <property type="gene ID" value="ES5_v2.g8197"/>
</dbReference>
<evidence type="ECO:0000313" key="1">
    <source>
        <dbReference type="Proteomes" id="UP000887579"/>
    </source>
</evidence>
<accession>A0AC34GTS0</accession>
<protein>
    <submittedName>
        <fullName evidence="2">MRG domain-containing protein</fullName>
    </submittedName>
</protein>